<dbReference type="InterPro" id="IPR012349">
    <property type="entry name" value="Split_barrel_FMN-bd"/>
</dbReference>
<dbReference type="PATRIC" id="fig|86840.3.peg.4128"/>
<dbReference type="Pfam" id="PF01613">
    <property type="entry name" value="Flavin_Reduct"/>
    <property type="match status" value="1"/>
</dbReference>
<gene>
    <name evidence="3" type="ORF">ALO81_04931</name>
</gene>
<dbReference type="AlphaFoldDB" id="A0A0P9QRS3"/>
<keyword evidence="1" id="KW-0560">Oxidoreductase</keyword>
<dbReference type="Proteomes" id="UP000050564">
    <property type="component" value="Unassembled WGS sequence"/>
</dbReference>
<dbReference type="InterPro" id="IPR002563">
    <property type="entry name" value="Flavin_Rdtase-like_dom"/>
</dbReference>
<dbReference type="InterPro" id="IPR050268">
    <property type="entry name" value="NADH-dep_flavin_reductase"/>
</dbReference>
<dbReference type="SUPFAM" id="SSF50475">
    <property type="entry name" value="FMN-binding split barrel"/>
    <property type="match status" value="1"/>
</dbReference>
<feature type="domain" description="Flavin reductase like" evidence="2">
    <location>
        <begin position="51"/>
        <end position="195"/>
    </location>
</feature>
<sequence length="201" mass="21505">MAHRCRKSPLRSSVMNQIPGWSANAETSTALDELLVTQMPDADIALFKKAMRRLTSTVTLIATEHEGTPYGMAASAVSSVCISPPSILVCINHSASVYLPLVEQGKFSVSLLQAGQEELVSVFGGAVNGPARFASGDWQHEQGVPYLRTAQATLFCSVAQRITYGTHEIIIGLVEKTTVAELISPLLWQDGKPAISVPLVA</sequence>
<evidence type="ECO:0000313" key="4">
    <source>
        <dbReference type="Proteomes" id="UP000050564"/>
    </source>
</evidence>
<dbReference type="EMBL" id="LJPX01000309">
    <property type="protein sequence ID" value="KPW73371.1"/>
    <property type="molecule type" value="Genomic_DNA"/>
</dbReference>
<dbReference type="GO" id="GO:0042602">
    <property type="term" value="F:riboflavin reductase (NADPH) activity"/>
    <property type="evidence" value="ECO:0007669"/>
    <property type="project" value="TreeGrafter"/>
</dbReference>
<evidence type="ECO:0000313" key="3">
    <source>
        <dbReference type="EMBL" id="KPW73371.1"/>
    </source>
</evidence>
<accession>A0A0P9QRS3</accession>
<dbReference type="GO" id="GO:0006208">
    <property type="term" value="P:pyrimidine nucleobase catabolic process"/>
    <property type="evidence" value="ECO:0007669"/>
    <property type="project" value="TreeGrafter"/>
</dbReference>
<dbReference type="Gene3D" id="2.30.110.10">
    <property type="entry name" value="Electron Transport, Fmn-binding Protein, Chain A"/>
    <property type="match status" value="1"/>
</dbReference>
<dbReference type="SMART" id="SM00903">
    <property type="entry name" value="Flavin_Reduct"/>
    <property type="match status" value="1"/>
</dbReference>
<protein>
    <submittedName>
        <fullName evidence="3">Flavin reductase domain-containing protein</fullName>
    </submittedName>
</protein>
<dbReference type="PANTHER" id="PTHR30466:SF1">
    <property type="entry name" value="FMN REDUCTASE (NADH) RUTF"/>
    <property type="match status" value="1"/>
</dbReference>
<evidence type="ECO:0000259" key="2">
    <source>
        <dbReference type="SMART" id="SM00903"/>
    </source>
</evidence>
<name>A0A0P9QRS3_PSECA</name>
<proteinExistence type="predicted"/>
<organism evidence="3 4">
    <name type="scientific">Pseudomonas cannabina</name>
    <dbReference type="NCBI Taxonomy" id="86840"/>
    <lineage>
        <taxon>Bacteria</taxon>
        <taxon>Pseudomonadati</taxon>
        <taxon>Pseudomonadota</taxon>
        <taxon>Gammaproteobacteria</taxon>
        <taxon>Pseudomonadales</taxon>
        <taxon>Pseudomonadaceae</taxon>
        <taxon>Pseudomonas</taxon>
    </lineage>
</organism>
<comment type="caution">
    <text evidence="3">The sequence shown here is derived from an EMBL/GenBank/DDBJ whole genome shotgun (WGS) entry which is preliminary data.</text>
</comment>
<dbReference type="GO" id="GO:0010181">
    <property type="term" value="F:FMN binding"/>
    <property type="evidence" value="ECO:0007669"/>
    <property type="project" value="InterPro"/>
</dbReference>
<evidence type="ECO:0000256" key="1">
    <source>
        <dbReference type="ARBA" id="ARBA00023002"/>
    </source>
</evidence>
<reference evidence="3 4" key="1">
    <citation type="submission" date="2015-09" db="EMBL/GenBank/DDBJ databases">
        <title>Genome announcement of multiple Pseudomonas syringae strains.</title>
        <authorList>
            <person name="Thakur S."/>
            <person name="Wang P.W."/>
            <person name="Gong Y."/>
            <person name="Weir B.S."/>
            <person name="Guttman D.S."/>
        </authorList>
    </citation>
    <scope>NUCLEOTIDE SEQUENCE [LARGE SCALE GENOMIC DNA]</scope>
    <source>
        <strain evidence="3 4">ICMP2823</strain>
    </source>
</reference>
<dbReference type="PANTHER" id="PTHR30466">
    <property type="entry name" value="FLAVIN REDUCTASE"/>
    <property type="match status" value="1"/>
</dbReference>